<dbReference type="AlphaFoldDB" id="A0A7S0SN34"/>
<organism evidence="2">
    <name type="scientific">Mantoniella antarctica</name>
    <dbReference type="NCBI Taxonomy" id="81844"/>
    <lineage>
        <taxon>Eukaryota</taxon>
        <taxon>Viridiplantae</taxon>
        <taxon>Chlorophyta</taxon>
        <taxon>Mamiellophyceae</taxon>
        <taxon>Mamiellales</taxon>
        <taxon>Mamiellaceae</taxon>
        <taxon>Mantoniella</taxon>
    </lineage>
</organism>
<evidence type="ECO:0000256" key="1">
    <source>
        <dbReference type="SAM" id="MobiDB-lite"/>
    </source>
</evidence>
<gene>
    <name evidence="2" type="ORF">MANT1106_LOCUS14552</name>
</gene>
<dbReference type="EMBL" id="HBFC01024160">
    <property type="protein sequence ID" value="CAD8711865.1"/>
    <property type="molecule type" value="Transcribed_RNA"/>
</dbReference>
<feature type="region of interest" description="Disordered" evidence="1">
    <location>
        <begin position="32"/>
        <end position="168"/>
    </location>
</feature>
<evidence type="ECO:0000313" key="2">
    <source>
        <dbReference type="EMBL" id="CAD8711865.1"/>
    </source>
</evidence>
<feature type="compositionally biased region" description="Low complexity" evidence="1">
    <location>
        <begin position="125"/>
        <end position="138"/>
    </location>
</feature>
<feature type="compositionally biased region" description="Low complexity" evidence="1">
    <location>
        <begin position="77"/>
        <end position="99"/>
    </location>
</feature>
<proteinExistence type="predicted"/>
<feature type="compositionally biased region" description="Basic and acidic residues" evidence="1">
    <location>
        <begin position="32"/>
        <end position="41"/>
    </location>
</feature>
<name>A0A7S0SN34_9CHLO</name>
<reference evidence="2" key="1">
    <citation type="submission" date="2021-01" db="EMBL/GenBank/DDBJ databases">
        <authorList>
            <person name="Corre E."/>
            <person name="Pelletier E."/>
            <person name="Niang G."/>
            <person name="Scheremetjew M."/>
            <person name="Finn R."/>
            <person name="Kale V."/>
            <person name="Holt S."/>
            <person name="Cochrane G."/>
            <person name="Meng A."/>
            <person name="Brown T."/>
            <person name="Cohen L."/>
        </authorList>
    </citation>
    <scope>NUCLEOTIDE SEQUENCE</scope>
    <source>
        <strain evidence="2">SL-175</strain>
    </source>
</reference>
<protein>
    <submittedName>
        <fullName evidence="2">Uncharacterized protein</fullName>
    </submittedName>
</protein>
<feature type="compositionally biased region" description="Basic residues" evidence="1">
    <location>
        <begin position="102"/>
        <end position="118"/>
    </location>
</feature>
<sequence length="399" mass="40475">MAVHRAYGWEQEEEEQELAAATSYLQLRRREPSGDVVRDGHFGQGAADDQDIARGRQVGLGRAPANGVVRRGHVRRTSAATTTPSRSSSLTSSPVRPTTAPSRKRTAGAHTQLTHHRQQNAPGTRGRSSSPRKSPSEPTANAGGERRLNARQPYTAGREVSGPVSTRAGVGHNAPIQVRVNHPAAAAAAALASELLHPATSKRLPARRQETVVSRLTRAKAGSVRRGLLSGGGRSARGDGGHGVDARVHSLSHNYNATDPHSPAFTQRPSCDVRVGCGVHSHGEDGSYSRVGRERTAPSIAAAAAAGLGGGADAAAPAVVAAVFANTAAFARGKQAGVTRAKPLGPLAAAAAAAVAGTAGSGGGGGSRKKAAAKMAAAGAVAGLGGKRARTASTAWGHG</sequence>
<accession>A0A7S0SN34</accession>